<dbReference type="RefSeq" id="WP_061094026.1">
    <property type="nucleotide sequence ID" value="NZ_CP014323.1"/>
</dbReference>
<evidence type="ECO:0000256" key="1">
    <source>
        <dbReference type="SAM" id="SignalP"/>
    </source>
</evidence>
<accession>A0A126PVX6</accession>
<dbReference type="OrthoDB" id="5769052at2"/>
<protein>
    <recommendedName>
        <fullName evidence="4">Sel1 repeat family protein</fullName>
    </recommendedName>
</protein>
<feature type="signal peptide" evidence="1">
    <location>
        <begin position="1"/>
        <end position="22"/>
    </location>
</feature>
<keyword evidence="1" id="KW-0732">Signal</keyword>
<evidence type="ECO:0008006" key="4">
    <source>
        <dbReference type="Google" id="ProtNLM"/>
    </source>
</evidence>
<dbReference type="InterPro" id="IPR011990">
    <property type="entry name" value="TPR-like_helical_dom_sf"/>
</dbReference>
<dbReference type="InterPro" id="IPR006597">
    <property type="entry name" value="Sel1-like"/>
</dbReference>
<dbReference type="Proteomes" id="UP000063991">
    <property type="component" value="Chromosome"/>
</dbReference>
<name>A0A126PVX6_ALTMA</name>
<dbReference type="SMART" id="SM00671">
    <property type="entry name" value="SEL1"/>
    <property type="match status" value="1"/>
</dbReference>
<dbReference type="Gene3D" id="1.25.40.10">
    <property type="entry name" value="Tetratricopeptide repeat domain"/>
    <property type="match status" value="1"/>
</dbReference>
<dbReference type="EMBL" id="CP014323">
    <property type="protein sequence ID" value="AMJ96970.1"/>
    <property type="molecule type" value="Genomic_DNA"/>
</dbReference>
<feature type="chain" id="PRO_5007272354" description="Sel1 repeat family protein" evidence="1">
    <location>
        <begin position="23"/>
        <end position="164"/>
    </location>
</feature>
<reference evidence="2 3" key="1">
    <citation type="submission" date="2015-12" db="EMBL/GenBank/DDBJ databases">
        <authorList>
            <person name="Shamseldin A."/>
            <person name="Moawad H."/>
            <person name="Abd El-Rahim W.M."/>
            <person name="Sadowsky M.J."/>
        </authorList>
    </citation>
    <scope>NUCLEOTIDE SEQUENCE [LARGE SCALE GENOMIC DNA]</scope>
    <source>
        <strain evidence="2 3">D7</strain>
    </source>
</reference>
<evidence type="ECO:0000313" key="2">
    <source>
        <dbReference type="EMBL" id="AMJ96970.1"/>
    </source>
</evidence>
<sequence length="164" mass="18792">MKNLLAIAAVLSSVVLSAPTLAQSHTKNHIWKSEYLSTLELGLHALKAEKYEKALEKLTASAKMGNKEGQYYLAQMYFQGWGTPVNYEEGWLWLNVAMEQKTAEWNRSYRQIKNALPEVYINALEPYVEEYISLYGAQAQDLRCETRAAIGSNIKEVICEKRYY</sequence>
<dbReference type="SUPFAM" id="SSF81901">
    <property type="entry name" value="HCP-like"/>
    <property type="match status" value="1"/>
</dbReference>
<organism evidence="2 3">
    <name type="scientific">Alteromonas macleodii</name>
    <name type="common">Pseudoalteromonas macleodii</name>
    <dbReference type="NCBI Taxonomy" id="28108"/>
    <lineage>
        <taxon>Bacteria</taxon>
        <taxon>Pseudomonadati</taxon>
        <taxon>Pseudomonadota</taxon>
        <taxon>Gammaproteobacteria</taxon>
        <taxon>Alteromonadales</taxon>
        <taxon>Alteromonadaceae</taxon>
        <taxon>Alteromonas/Salinimonas group</taxon>
        <taxon>Alteromonas</taxon>
    </lineage>
</organism>
<gene>
    <name evidence="2" type="ORF">AVL55_01575</name>
</gene>
<proteinExistence type="predicted"/>
<dbReference type="AlphaFoldDB" id="A0A126PVX6"/>
<evidence type="ECO:0000313" key="3">
    <source>
        <dbReference type="Proteomes" id="UP000063991"/>
    </source>
</evidence>